<protein>
    <submittedName>
        <fullName evidence="2">Putative phosphatase</fullName>
    </submittedName>
</protein>
<feature type="compositionally biased region" description="Polar residues" evidence="1">
    <location>
        <begin position="620"/>
        <end position="629"/>
    </location>
</feature>
<reference evidence="2" key="1">
    <citation type="submission" date="2018-07" db="EMBL/GenBank/DDBJ databases">
        <authorList>
            <person name="Quirk P.G."/>
            <person name="Krulwich T.A."/>
        </authorList>
    </citation>
    <scope>NUCLEOTIDE SEQUENCE</scope>
</reference>
<proteinExistence type="predicted"/>
<gene>
    <name evidence="2" type="ORF">DF3PB_1690006</name>
</gene>
<feature type="region of interest" description="Disordered" evidence="1">
    <location>
        <begin position="618"/>
        <end position="638"/>
    </location>
</feature>
<sequence length="657" mass="69992">MSERSDAPAHVPAGAAEEETSNPLTAATIGEVIGARFNRREALQGLTAVAALSVLAPLAGLAGHRPASAAAAPSSLAFKEVAHGTTETHVVAEGYEAQTLMRWGDPLEAGAPAFDPASQTAAAQAKQWGYNNDYVAYMPLPHGSAASDHGLLCVNFEYTDAHLMFPGLKDGDVEAVSREQADIEMAAHGHGIVEIRRDAATGAWSAVKDSPYNRRISMLLSECVVAGPAAGHARLKTAADPTGKKVIGTLNNCAGGKTPWGTVLSAEENFNLYFTADAAESPESANYKRVGIKPKSRHAWSRFHDRFDVAKELNEPNRFGWVVEIDPYNPKAAPIKRTALGRFKHEGATSVVNKDGRVVIYTGDDEMFEYVYRFVSKGRFDPAAGAANSALLDEGTLSVARFETDGSLTWLPLVFGQGPLTAANGFASQADVLIECRRAADLLGATPMDRPEDVEPNPVSGIVYVVLTNNRKREADKVDAVNPRGPNPAGHILEMIPPGATAAERDHAAQRFTWSIFLLAGDPASPESGARYHPDVSADGWLAAPDNIAFDPKGRIWIATDGAPQLGFADGVWAADTEGAARALTRMFYRTPIGAEMCGPEFNSDGTAFFVAVQHPGDSKGSTFDQPSTRWPDFKDGMPPRPSVQVIIRKGGGIVGV</sequence>
<dbReference type="PROSITE" id="PS51318">
    <property type="entry name" value="TAT"/>
    <property type="match status" value="1"/>
</dbReference>
<evidence type="ECO:0000313" key="2">
    <source>
        <dbReference type="EMBL" id="SUS05062.1"/>
    </source>
</evidence>
<dbReference type="AlphaFoldDB" id="A0A380TAJ2"/>
<name>A0A380TAJ2_9ZZZZ</name>
<dbReference type="PANTHER" id="PTHR35399:SF2">
    <property type="entry name" value="DUF839 DOMAIN-CONTAINING PROTEIN"/>
    <property type="match status" value="1"/>
</dbReference>
<dbReference type="InterPro" id="IPR008557">
    <property type="entry name" value="PhoX"/>
</dbReference>
<accession>A0A380TAJ2</accession>
<organism evidence="2">
    <name type="scientific">metagenome</name>
    <dbReference type="NCBI Taxonomy" id="256318"/>
    <lineage>
        <taxon>unclassified sequences</taxon>
        <taxon>metagenomes</taxon>
    </lineage>
</organism>
<dbReference type="EMBL" id="UIDG01000078">
    <property type="protein sequence ID" value="SUS05062.1"/>
    <property type="molecule type" value="Genomic_DNA"/>
</dbReference>
<dbReference type="PANTHER" id="PTHR35399">
    <property type="entry name" value="SLR8030 PROTEIN"/>
    <property type="match status" value="1"/>
</dbReference>
<dbReference type="SUPFAM" id="SSF63829">
    <property type="entry name" value="Calcium-dependent phosphotriesterase"/>
    <property type="match status" value="1"/>
</dbReference>
<feature type="region of interest" description="Disordered" evidence="1">
    <location>
        <begin position="1"/>
        <end position="22"/>
    </location>
</feature>
<dbReference type="InterPro" id="IPR006311">
    <property type="entry name" value="TAT_signal"/>
</dbReference>
<dbReference type="Pfam" id="PF05787">
    <property type="entry name" value="PhoX"/>
    <property type="match status" value="1"/>
</dbReference>
<evidence type="ECO:0000256" key="1">
    <source>
        <dbReference type="SAM" id="MobiDB-lite"/>
    </source>
</evidence>